<name>G4YL62_PHYSP</name>
<organism evidence="2 3">
    <name type="scientific">Phytophthora sojae (strain P6497)</name>
    <name type="common">Soybean stem and root rot agent</name>
    <name type="synonym">Phytophthora megasperma f. sp. glycines</name>
    <dbReference type="NCBI Taxonomy" id="1094619"/>
    <lineage>
        <taxon>Eukaryota</taxon>
        <taxon>Sar</taxon>
        <taxon>Stramenopiles</taxon>
        <taxon>Oomycota</taxon>
        <taxon>Peronosporomycetes</taxon>
        <taxon>Peronosporales</taxon>
        <taxon>Peronosporaceae</taxon>
        <taxon>Phytophthora</taxon>
    </lineage>
</organism>
<evidence type="ECO:0000313" key="3">
    <source>
        <dbReference type="Proteomes" id="UP000002640"/>
    </source>
</evidence>
<dbReference type="GeneID" id="20641179"/>
<evidence type="ECO:0000313" key="2">
    <source>
        <dbReference type="EMBL" id="EGZ29977.1"/>
    </source>
</evidence>
<protein>
    <submittedName>
        <fullName evidence="2">Uncharacterized protein</fullName>
    </submittedName>
</protein>
<accession>G4YL62</accession>
<dbReference type="EMBL" id="JH159151">
    <property type="protein sequence ID" value="EGZ29977.1"/>
    <property type="molecule type" value="Genomic_DNA"/>
</dbReference>
<evidence type="ECO:0000256" key="1">
    <source>
        <dbReference type="SAM" id="MobiDB-lite"/>
    </source>
</evidence>
<dbReference type="KEGG" id="psoj:PHYSODRAFT_294915"/>
<reference evidence="2 3" key="1">
    <citation type="journal article" date="2006" name="Science">
        <title>Phytophthora genome sequences uncover evolutionary origins and mechanisms of pathogenesis.</title>
        <authorList>
            <person name="Tyler B.M."/>
            <person name="Tripathy S."/>
            <person name="Zhang X."/>
            <person name="Dehal P."/>
            <person name="Jiang R.H."/>
            <person name="Aerts A."/>
            <person name="Arredondo F.D."/>
            <person name="Baxter L."/>
            <person name="Bensasson D."/>
            <person name="Beynon J.L."/>
            <person name="Chapman J."/>
            <person name="Damasceno C.M."/>
            <person name="Dorrance A.E."/>
            <person name="Dou D."/>
            <person name="Dickerman A.W."/>
            <person name="Dubchak I.L."/>
            <person name="Garbelotto M."/>
            <person name="Gijzen M."/>
            <person name="Gordon S.G."/>
            <person name="Govers F."/>
            <person name="Grunwald N.J."/>
            <person name="Huang W."/>
            <person name="Ivors K.L."/>
            <person name="Jones R.W."/>
            <person name="Kamoun S."/>
            <person name="Krampis K."/>
            <person name="Lamour K.H."/>
            <person name="Lee M.K."/>
            <person name="McDonald W.H."/>
            <person name="Medina M."/>
            <person name="Meijer H.J."/>
            <person name="Nordberg E.K."/>
            <person name="Maclean D.J."/>
            <person name="Ospina-Giraldo M.D."/>
            <person name="Morris P.F."/>
            <person name="Phuntumart V."/>
            <person name="Putnam N.H."/>
            <person name="Rash S."/>
            <person name="Rose J.K."/>
            <person name="Sakihama Y."/>
            <person name="Salamov A.A."/>
            <person name="Savidor A."/>
            <person name="Scheuring C.F."/>
            <person name="Smith B.M."/>
            <person name="Sobral B.W."/>
            <person name="Terry A."/>
            <person name="Torto-Alalibo T.A."/>
            <person name="Win J."/>
            <person name="Xu Z."/>
            <person name="Zhang H."/>
            <person name="Grigoriev I.V."/>
            <person name="Rokhsar D.S."/>
            <person name="Boore J.L."/>
        </authorList>
    </citation>
    <scope>NUCLEOTIDE SEQUENCE [LARGE SCALE GENOMIC DNA]</scope>
    <source>
        <strain evidence="2 3">P6497</strain>
    </source>
</reference>
<keyword evidence="3" id="KW-1185">Reference proteome</keyword>
<dbReference type="Proteomes" id="UP000002640">
    <property type="component" value="Unassembled WGS sequence"/>
</dbReference>
<dbReference type="AlphaFoldDB" id="G4YL62"/>
<sequence length="155" mass="16470">MRGHVQYRAVLQTFRVAKVVQQQPHRPPPCFHGSHQPVSASPSRAACPELAAAGRLPSASGRRAAHQPRAPPRAVPAAASPATCWLVIAALIGCRKYSATTYSAHKNTGSTTQASSGILELTVRDAGLLRCTGETVLAIDGELARRKRMVISLLC</sequence>
<dbReference type="RefSeq" id="XP_009517252.1">
    <property type="nucleotide sequence ID" value="XM_009518957.1"/>
</dbReference>
<gene>
    <name evidence="2" type="ORF">PHYSODRAFT_294915</name>
</gene>
<proteinExistence type="predicted"/>
<dbReference type="InParanoid" id="G4YL62"/>
<feature type="region of interest" description="Disordered" evidence="1">
    <location>
        <begin position="24"/>
        <end position="44"/>
    </location>
</feature>